<reference evidence="2" key="2">
    <citation type="submission" date="2020-02" db="EMBL/GenBank/DDBJ databases">
        <title>Identification and distribution of gene clusters putatively required for synthesis of sphingolipid metabolism inhibitors in phylogenetically diverse species of the filamentous fungus Fusarium.</title>
        <authorList>
            <person name="Kim H.-S."/>
            <person name="Busman M."/>
            <person name="Brown D.W."/>
            <person name="Divon H."/>
            <person name="Uhlig S."/>
            <person name="Proctor R.H."/>
        </authorList>
    </citation>
    <scope>NUCLEOTIDE SEQUENCE</scope>
    <source>
        <strain evidence="2">NRRL 25174</strain>
    </source>
</reference>
<dbReference type="OrthoDB" id="2150604at2759"/>
<feature type="region of interest" description="Disordered" evidence="1">
    <location>
        <begin position="1"/>
        <end position="21"/>
    </location>
</feature>
<evidence type="ECO:0000256" key="1">
    <source>
        <dbReference type="SAM" id="MobiDB-lite"/>
    </source>
</evidence>
<evidence type="ECO:0008006" key="4">
    <source>
        <dbReference type="Google" id="ProtNLM"/>
    </source>
</evidence>
<sequence>MIARLRSKKSTKSLKDDGKDNDKDKVLRKLSPVERLHCAMHFLGIYVGCAISCRYHIPELLLTSDAESLQRIVENAFARAILEYPLFTVGRVNADSKKPSWVQLDQIDFNKHIEWQTVPEPDKYETTLHDVLDRQINEPYTNLETQPSWRAVILKPADSNFIDVVFAWDHTQGDGKSGKMFLESLFTHLNAPGDSKVILRDRSFEVPNTEITPPLHHLIKFDLSLNFIVGEVARDIIPKKSKPHMPTWAPVSAESSRTRQLITEVAKQPLKRVLDACRQHGTTLTGLMHALISVSMATRLPEIKARAFLCATPVCLRQFQKPGHPSIDMHKTAINSVAYCPFEFDEEAIAEIRQHISNVDAKPEGNSNLEATVWSAAKAIREGLTAKLDQGAKNNHAGLAKFVKDWRSYLKDHGKTREYSWEISNLGVVQGQGNDDNTEKWTIGSAIFTQTAPTNGPAFTFSVISVKGGGLVVTNSWQIGTVEEDLALGVSSDVESWLNELGSTGCINFGAREMSS</sequence>
<name>A0A9P5DXG8_9HYPO</name>
<dbReference type="AlphaFoldDB" id="A0A9P5DXG8"/>
<reference evidence="2" key="1">
    <citation type="journal article" date="2017" name="Mycologia">
        <title>Fusarium algeriense, sp. nov., a novel toxigenic crown rot pathogen of durum wheat from Algeria is nested in the Fusarium burgessii species complex.</title>
        <authorList>
            <person name="Laraba I."/>
            <person name="Keddad A."/>
            <person name="Boureghda H."/>
            <person name="Abdallah N."/>
            <person name="Vaughan M.M."/>
            <person name="Proctor R.H."/>
            <person name="Busman M."/>
            <person name="O'Donnell K."/>
        </authorList>
    </citation>
    <scope>NUCLEOTIDE SEQUENCE</scope>
    <source>
        <strain evidence="2">NRRL 25174</strain>
    </source>
</reference>
<feature type="compositionally biased region" description="Basic residues" evidence="1">
    <location>
        <begin position="1"/>
        <end position="12"/>
    </location>
</feature>
<dbReference type="PANTHER" id="PTHR28037">
    <property type="entry name" value="ALCOHOL O-ACETYLTRANSFERASE 1-RELATED"/>
    <property type="match status" value="1"/>
</dbReference>
<dbReference type="PANTHER" id="PTHR28037:SF1">
    <property type="entry name" value="ALCOHOL O-ACETYLTRANSFERASE 1-RELATED"/>
    <property type="match status" value="1"/>
</dbReference>
<dbReference type="InterPro" id="IPR023213">
    <property type="entry name" value="CAT-like_dom_sf"/>
</dbReference>
<dbReference type="Proteomes" id="UP000730481">
    <property type="component" value="Unassembled WGS sequence"/>
</dbReference>
<gene>
    <name evidence="2" type="ORF">FBEOM_7683</name>
</gene>
<dbReference type="EMBL" id="PVQB02000347">
    <property type="protein sequence ID" value="KAF4338414.1"/>
    <property type="molecule type" value="Genomic_DNA"/>
</dbReference>
<dbReference type="Gene3D" id="3.30.559.10">
    <property type="entry name" value="Chloramphenicol acetyltransferase-like domain"/>
    <property type="match status" value="1"/>
</dbReference>
<dbReference type="InterPro" id="IPR052058">
    <property type="entry name" value="Alcohol_O-acetyltransferase"/>
</dbReference>
<organism evidence="2 3">
    <name type="scientific">Fusarium beomiforme</name>
    <dbReference type="NCBI Taxonomy" id="44412"/>
    <lineage>
        <taxon>Eukaryota</taxon>
        <taxon>Fungi</taxon>
        <taxon>Dikarya</taxon>
        <taxon>Ascomycota</taxon>
        <taxon>Pezizomycotina</taxon>
        <taxon>Sordariomycetes</taxon>
        <taxon>Hypocreomycetidae</taxon>
        <taxon>Hypocreales</taxon>
        <taxon>Nectriaceae</taxon>
        <taxon>Fusarium</taxon>
        <taxon>Fusarium burgessii species complex</taxon>
    </lineage>
</organism>
<comment type="caution">
    <text evidence="2">The sequence shown here is derived from an EMBL/GenBank/DDBJ whole genome shotgun (WGS) entry which is preliminary data.</text>
</comment>
<dbReference type="Pfam" id="PF07247">
    <property type="entry name" value="AATase"/>
    <property type="match status" value="1"/>
</dbReference>
<protein>
    <recommendedName>
        <fullName evidence="4">Alcohol acetyltransferase</fullName>
    </recommendedName>
</protein>
<proteinExistence type="predicted"/>
<dbReference type="GO" id="GO:0008080">
    <property type="term" value="F:N-acetyltransferase activity"/>
    <property type="evidence" value="ECO:0007669"/>
    <property type="project" value="TreeGrafter"/>
</dbReference>
<keyword evidence="3" id="KW-1185">Reference proteome</keyword>
<dbReference type="InterPro" id="IPR010828">
    <property type="entry name" value="Atf2/Sli1-like"/>
</dbReference>
<accession>A0A9P5DXG8</accession>
<dbReference type="Gene3D" id="3.30.559.30">
    <property type="entry name" value="Nonribosomal peptide synthetase, condensation domain"/>
    <property type="match status" value="1"/>
</dbReference>
<dbReference type="SUPFAM" id="SSF52777">
    <property type="entry name" value="CoA-dependent acyltransferases"/>
    <property type="match status" value="1"/>
</dbReference>
<evidence type="ECO:0000313" key="3">
    <source>
        <dbReference type="Proteomes" id="UP000730481"/>
    </source>
</evidence>
<evidence type="ECO:0000313" key="2">
    <source>
        <dbReference type="EMBL" id="KAF4338414.1"/>
    </source>
</evidence>